<reference evidence="3 4" key="1">
    <citation type="submission" date="2017-02" db="EMBL/GenBank/DDBJ databases">
        <title>Genomes of Trichoderma spp. with biocontrol activity.</title>
        <authorList>
            <person name="Gardiner D."/>
            <person name="Kazan K."/>
            <person name="Vos C."/>
            <person name="Harvey P."/>
        </authorList>
    </citation>
    <scope>NUCLEOTIDE SEQUENCE [LARGE SCALE GENOMIC DNA]</scope>
    <source>
        <strain evidence="3 4">A5MH</strain>
    </source>
</reference>
<dbReference type="InterPro" id="IPR036866">
    <property type="entry name" value="RibonucZ/Hydroxyglut_hydro"/>
</dbReference>
<dbReference type="Pfam" id="PF20248">
    <property type="entry name" value="DUF6603"/>
    <property type="match status" value="1"/>
</dbReference>
<dbReference type="Gene3D" id="3.60.15.10">
    <property type="entry name" value="Ribonuclease Z/Hydroxyacylglutathione hydrolase-like"/>
    <property type="match status" value="1"/>
</dbReference>
<evidence type="ECO:0000313" key="3">
    <source>
        <dbReference type="EMBL" id="PNP48681.1"/>
    </source>
</evidence>
<sequence>MASNTKTFVESYHINVGLGDSAIHVLATEGNGSQNPNLVAAVLVDGGLARDAAAQNISATIEDIEKRYNIKLLKFRSVVVTHWDADHWKGINKLLESEYPKRFDKGGLYNRFFHDTAVKTTVYAPSRWTGSKAQDDTGKPNKKMKTAEQGITIKEDGKGFCFSFRDVSQAKAIVGSSVIGYDFFTNTKPSKNQKYSELKTFKDLIGPNAPIVGMYCVASDLEVIGLKKRPNRRNMNLESSLFNQLPTKTNQQSIAAIILWDNMHVSHFFAGDLDFWGENLLAEWLEENLKSNKDGPNINCLKSSHHGARNSNPPKLFMVTKPKYIIFSVADHYGHPAWEVLLVLFLLYAYQIKTSQSPCIATCYPYWLKDIHGLEGLGENKINVDAFLPPEELKKLSAERRKHANRFINMVETLFKSVPSDDNIYNMIFQSCVRDNASDNESIFEQIALNIGERLGNLFQDLWQWDLDGAITSEVVYLVLKSTNNINDDEERYRTKNKPSDKKDRIDQVVFDEVIDGFGEKEPPINTKKSNKETKMFQMCHVFLQEYDEFRTVKNSMKQKKIESHVEQTSPLGKRSLESSKSHDKKPKPKNSKKDGLHQLFMQSFQVPLLGAPVAIQANNSSQSTQYSYSILSSSYASSAATRAEFLDYTVLEVDDWLDDFLLSMKPSIMRLSSSLDEEWVLLHEDDYLGKWIRTGLGGSQMAVKGDGPEFRIIMPNGLVFNTEEAAKALGTDAKMSSDGLSPWTRSGTMVFGLDRLKSVPKASSWSISDILSLFSTDTSSKMNPLDLISPIVVDNLLGMRWTLDLATSEGRRNAIWVTPITSYRTILRLAFIPVKDSSQSPLRNFLDQFFPPADEEDDAVLDISDIQLIFRKVCLKKEKKGQRTTLASMQFLTLSAVITLFGPKPEDPAKPRAKVTPNISIELASTGALELTIRTTQSDDSFTAVVSGWLSRLFPGCDTKFDTLSEQNISKNIWFRRLTIALNPDKSISRASVALEVNAKLGQGSKPDQNLPIIFEAEYTNTPGGQSDWSISGNLWLRTNTNAPLTLFSNYEEYRSLLPLTPNPVQVLELTTLFASMSDAGNIPDLPKGIPNAITAAGFRINKESIFVSGTISDCRHVVEGGNAPPLRLQELSVEARWNWKQKQVQVDLYFWLSLKLPSWYDAPEGCAANSLTGSVSYKSGGKWNVSAEVRDLNLGMLYDFFPEDVKDTLFQLLKGIRIVDLGVYYYSQGAGQGTGLLCEGKLMLGDIMSLQLSYERDPNGGWRFHANLGPDDEIIEPITLGQIMSSFVDSSDASLCSSLPDFLADTVIIGGTDSNPKLEFTVENDKVVGPKMTVTASIMGFTVEFVQINCSSQNNGSEDSGEKSTSGEKPGKILRLFKAVLTEIPMPKSIPILDHMDQPFDELGFFWINQTVTRDELVELDKTLDMPDPPPTKEPETASTTGRAQTSTPGMTGGFHFVIISKQKVVLDYPIGKQKKAEDTDDSSSEDGQVKVPGGDKKPSEPSKQDDGDDKGSQSSKTSYKNTVGPLSISQIGFRYESGTLAILMDATIAFGPVALDLIGFTLGLHFKEADGSTKNLKSLSWNDVEVSISGVGVKFERPPLTISGAFLHEKTVDSDIYAGGLTVGFTPWLFQAAGFYGVVGNVDKAEAFKCLFAYAMLRGPIMNIAGFAEISGLTGGFGYNIDLTLPTLDNIVSFPMLTPLAESAPPKELVRTLIPGGDKPGPFFNPLNGAMFIAAGLTVTAFQMLEMTAIVAVQWSPRVQLALLGLAKCDVPSIKSPVKFAHIELGIIATIDLDAGIMKVEAQLSPNSWIIHKSCHLTGGFAMYYWFGPGQTDWVMTIGGYHSAFVVPAHYPRPDRLRISWSIDSSLSVTGEAYFAVTPKVCMGGLHIRAALSLGALYAWFDAATDFLMTYSPFHFIADVNVSVGVRFSMDIWFVTVQIAVEIGARLSLMGPPLRGIVHVDFWVFGFDIAFGNTDGANQSPDISFQDFWKLVTQAESSSSESAEAGGKAAHLFSCNKGLLVRETGQDNKPDDKGLLAEKDKDVKVSDTWLVRSGVFQFTIECQFAVQSVTVNNKKALEPQSVTIDNIYAKPMRLSQKIDSTLSVTIEGPDNSSSVWKAASAWKDVPQALWGQYKESEDPNVSQSGGDLSNLLNSGGSMCRLFMGVIIEAPIPQVSLDNMPEYCVDEALKNDIFKIGSEPKFPENVDESVAFAPLPRTLGAENWTAFGEAWRASPNPRLAVEMWEDIFKTTGLVKTKPNNLIENNTVLYLSAPLLGKTWPREGL</sequence>
<name>A0A2K0TT67_9HYPO</name>
<organism evidence="3 4">
    <name type="scientific">Trichoderma gamsii</name>
    <dbReference type="NCBI Taxonomy" id="398673"/>
    <lineage>
        <taxon>Eukaryota</taxon>
        <taxon>Fungi</taxon>
        <taxon>Dikarya</taxon>
        <taxon>Ascomycota</taxon>
        <taxon>Pezizomycotina</taxon>
        <taxon>Sordariomycetes</taxon>
        <taxon>Hypocreomycetidae</taxon>
        <taxon>Hypocreales</taxon>
        <taxon>Hypocreaceae</taxon>
        <taxon>Trichoderma</taxon>
    </lineage>
</organism>
<dbReference type="EMBL" id="MTYH01000003">
    <property type="protein sequence ID" value="PNP48681.1"/>
    <property type="molecule type" value="Genomic_DNA"/>
</dbReference>
<evidence type="ECO:0000259" key="2">
    <source>
        <dbReference type="Pfam" id="PF20248"/>
    </source>
</evidence>
<feature type="region of interest" description="Disordered" evidence="1">
    <location>
        <begin position="1477"/>
        <end position="1524"/>
    </location>
</feature>
<dbReference type="InterPro" id="IPR052159">
    <property type="entry name" value="Competence_DNA_uptake"/>
</dbReference>
<dbReference type="PANTHER" id="PTHR30619">
    <property type="entry name" value="DNA INTERNALIZATION/COMPETENCE PROTEIN COMEC/REC2"/>
    <property type="match status" value="1"/>
</dbReference>
<evidence type="ECO:0000313" key="4">
    <source>
        <dbReference type="Proteomes" id="UP000236546"/>
    </source>
</evidence>
<accession>A0A2K0TT67</accession>
<dbReference type="InterPro" id="IPR046538">
    <property type="entry name" value="DUF6603"/>
</dbReference>
<feature type="compositionally biased region" description="Polar residues" evidence="1">
    <location>
        <begin position="1439"/>
        <end position="1452"/>
    </location>
</feature>
<gene>
    <name evidence="3" type="ORF">TGAMA5MH_00372</name>
</gene>
<protein>
    <recommendedName>
        <fullName evidence="2">DUF6603 domain-containing protein</fullName>
    </recommendedName>
</protein>
<dbReference type="SUPFAM" id="SSF56281">
    <property type="entry name" value="Metallo-hydrolase/oxidoreductase"/>
    <property type="match status" value="1"/>
</dbReference>
<proteinExistence type="predicted"/>
<comment type="caution">
    <text evidence="3">The sequence shown here is derived from an EMBL/GenBank/DDBJ whole genome shotgun (WGS) entry which is preliminary data.</text>
</comment>
<feature type="compositionally biased region" description="Basic and acidic residues" evidence="1">
    <location>
        <begin position="1423"/>
        <end position="1438"/>
    </location>
</feature>
<feature type="region of interest" description="Disordered" evidence="1">
    <location>
        <begin position="561"/>
        <end position="595"/>
    </location>
</feature>
<feature type="region of interest" description="Disordered" evidence="1">
    <location>
        <begin position="1423"/>
        <end position="1454"/>
    </location>
</feature>
<dbReference type="Proteomes" id="UP000236546">
    <property type="component" value="Unassembled WGS sequence"/>
</dbReference>
<dbReference type="PANTHER" id="PTHR30619:SF1">
    <property type="entry name" value="RECOMBINATION PROTEIN 2"/>
    <property type="match status" value="1"/>
</dbReference>
<feature type="compositionally biased region" description="Basic and acidic residues" evidence="1">
    <location>
        <begin position="1496"/>
        <end position="1514"/>
    </location>
</feature>
<feature type="domain" description="DUF6603" evidence="2">
    <location>
        <begin position="1524"/>
        <end position="2062"/>
    </location>
</feature>
<dbReference type="OrthoDB" id="5352492at2759"/>
<evidence type="ECO:0000256" key="1">
    <source>
        <dbReference type="SAM" id="MobiDB-lite"/>
    </source>
</evidence>